<dbReference type="InterPro" id="IPR003308">
    <property type="entry name" value="Integrase_Zn-bd_dom_N"/>
</dbReference>
<keyword evidence="2" id="KW-0808">Transferase</keyword>
<keyword evidence="4" id="KW-0540">Nuclease</keyword>
<comment type="caution">
    <text evidence="12">The sequence shown here is derived from an EMBL/GenBank/DDBJ whole genome shotgun (WGS) entry which is preliminary data.</text>
</comment>
<proteinExistence type="predicted"/>
<evidence type="ECO:0000259" key="11">
    <source>
        <dbReference type="PROSITE" id="PS50994"/>
    </source>
</evidence>
<accession>A0A7K7TR97</accession>
<evidence type="ECO:0000256" key="3">
    <source>
        <dbReference type="ARBA" id="ARBA00022695"/>
    </source>
</evidence>
<dbReference type="InterPro" id="IPR012337">
    <property type="entry name" value="RNaseH-like_sf"/>
</dbReference>
<keyword evidence="3" id="KW-0548">Nucleotidyltransferase</keyword>
<evidence type="ECO:0000256" key="6">
    <source>
        <dbReference type="ARBA" id="ARBA00022759"/>
    </source>
</evidence>
<dbReference type="GO" id="GO:0015074">
    <property type="term" value="P:DNA integration"/>
    <property type="evidence" value="ECO:0007669"/>
    <property type="project" value="InterPro"/>
</dbReference>
<keyword evidence="6" id="KW-0255">Endonuclease</keyword>
<evidence type="ECO:0000256" key="8">
    <source>
        <dbReference type="ARBA" id="ARBA00022918"/>
    </source>
</evidence>
<gene>
    <name evidence="12" type="primary">Ervk10_0</name>
    <name evidence="12" type="ORF">IBISTR_R15761</name>
</gene>
<keyword evidence="5" id="KW-0479">Metal-binding</keyword>
<protein>
    <recommendedName>
        <fullName evidence="1">RNA-directed DNA polymerase</fullName>
        <ecNumber evidence="1">2.7.7.49</ecNumber>
    </recommendedName>
</protein>
<dbReference type="AlphaFoldDB" id="A0A7K7TR97"/>
<feature type="non-terminal residue" evidence="12">
    <location>
        <position position="1"/>
    </location>
</feature>
<evidence type="ECO:0000256" key="4">
    <source>
        <dbReference type="ARBA" id="ARBA00022722"/>
    </source>
</evidence>
<name>A0A7K7TR97_9CHAR</name>
<dbReference type="PROSITE" id="PS50994">
    <property type="entry name" value="INTEGRASE"/>
    <property type="match status" value="1"/>
</dbReference>
<keyword evidence="8" id="KW-0695">RNA-directed DNA polymerase</keyword>
<dbReference type="PANTHER" id="PTHR41694">
    <property type="entry name" value="ENDOGENOUS RETROVIRUS GROUP K MEMBER POL PROTEIN"/>
    <property type="match status" value="1"/>
</dbReference>
<dbReference type="PROSITE" id="PS50876">
    <property type="entry name" value="ZF_INTEGRASE"/>
    <property type="match status" value="1"/>
</dbReference>
<feature type="domain" description="Integrase-type" evidence="10">
    <location>
        <begin position="22"/>
        <end position="63"/>
    </location>
</feature>
<dbReference type="SUPFAM" id="SSF46919">
    <property type="entry name" value="N-terminal Zn binding domain of HIV integrase"/>
    <property type="match status" value="1"/>
</dbReference>
<keyword evidence="9" id="KW-0862">Zinc</keyword>
<dbReference type="EC" id="2.7.7.49" evidence="1"/>
<dbReference type="GO" id="GO:0004519">
    <property type="term" value="F:endonuclease activity"/>
    <property type="evidence" value="ECO:0007669"/>
    <property type="project" value="UniProtKB-KW"/>
</dbReference>
<dbReference type="PANTHER" id="PTHR41694:SF3">
    <property type="entry name" value="RNA-DIRECTED DNA POLYMERASE-RELATED"/>
    <property type="match status" value="1"/>
</dbReference>
<feature type="domain" description="Integrase catalytic" evidence="11">
    <location>
        <begin position="76"/>
        <end position="116"/>
    </location>
</feature>
<dbReference type="InterPro" id="IPR017856">
    <property type="entry name" value="Integrase-like_N"/>
</dbReference>
<dbReference type="EMBL" id="VZSZ01002242">
    <property type="protein sequence ID" value="NXA19430.1"/>
    <property type="molecule type" value="Genomic_DNA"/>
</dbReference>
<reference evidence="12 13" key="1">
    <citation type="submission" date="2019-09" db="EMBL/GenBank/DDBJ databases">
        <title>Bird 10,000 Genomes (B10K) Project - Family phase.</title>
        <authorList>
            <person name="Zhang G."/>
        </authorList>
    </citation>
    <scope>NUCLEOTIDE SEQUENCE [LARGE SCALE GENOMIC DNA]</scope>
    <source>
        <strain evidence="12">B10K-DU-030-25</strain>
    </source>
</reference>
<evidence type="ECO:0000256" key="5">
    <source>
        <dbReference type="ARBA" id="ARBA00022723"/>
    </source>
</evidence>
<sequence>LSEGNQRAYILVVPLWAAPSVDRFTQAKQSHECFHQSAKVLQRQFGLIDADSRGIISTSADCQQFSGGLANGVNPRGTGPLKIWQMDVTHVPECGGQKFVHVCVDCFSLAVWATAQ</sequence>
<dbReference type="SUPFAM" id="SSF53098">
    <property type="entry name" value="Ribonuclease H-like"/>
    <property type="match status" value="1"/>
</dbReference>
<dbReference type="Gene3D" id="3.30.420.10">
    <property type="entry name" value="Ribonuclease H-like superfamily/Ribonuclease H"/>
    <property type="match status" value="1"/>
</dbReference>
<evidence type="ECO:0000256" key="1">
    <source>
        <dbReference type="ARBA" id="ARBA00012493"/>
    </source>
</evidence>
<dbReference type="GO" id="GO:0016787">
    <property type="term" value="F:hydrolase activity"/>
    <property type="evidence" value="ECO:0007669"/>
    <property type="project" value="UniProtKB-KW"/>
</dbReference>
<evidence type="ECO:0000313" key="12">
    <source>
        <dbReference type="EMBL" id="NXA19430.1"/>
    </source>
</evidence>
<dbReference type="Proteomes" id="UP000587655">
    <property type="component" value="Unassembled WGS sequence"/>
</dbReference>
<keyword evidence="7" id="KW-0378">Hydrolase</keyword>
<feature type="non-terminal residue" evidence="12">
    <location>
        <position position="116"/>
    </location>
</feature>
<evidence type="ECO:0000313" key="13">
    <source>
        <dbReference type="Proteomes" id="UP000587655"/>
    </source>
</evidence>
<keyword evidence="9" id="KW-0863">Zinc-finger</keyword>
<dbReference type="GO" id="GO:0003964">
    <property type="term" value="F:RNA-directed DNA polymerase activity"/>
    <property type="evidence" value="ECO:0007669"/>
    <property type="project" value="UniProtKB-KW"/>
</dbReference>
<keyword evidence="13" id="KW-1185">Reference proteome</keyword>
<evidence type="ECO:0000256" key="2">
    <source>
        <dbReference type="ARBA" id="ARBA00022679"/>
    </source>
</evidence>
<dbReference type="Gene3D" id="1.10.10.200">
    <property type="match status" value="1"/>
</dbReference>
<organism evidence="12 13">
    <name type="scientific">Ibidorhyncha struthersii</name>
    <dbReference type="NCBI Taxonomy" id="425643"/>
    <lineage>
        <taxon>Eukaryota</taxon>
        <taxon>Metazoa</taxon>
        <taxon>Chordata</taxon>
        <taxon>Craniata</taxon>
        <taxon>Vertebrata</taxon>
        <taxon>Euteleostomi</taxon>
        <taxon>Archelosauria</taxon>
        <taxon>Archosauria</taxon>
        <taxon>Dinosauria</taxon>
        <taxon>Saurischia</taxon>
        <taxon>Theropoda</taxon>
        <taxon>Coelurosauria</taxon>
        <taxon>Aves</taxon>
        <taxon>Neognathae</taxon>
        <taxon>Neoaves</taxon>
        <taxon>Charadriiformes</taxon>
        <taxon>Charadriidae</taxon>
        <taxon>Ibidorhyncha</taxon>
    </lineage>
</organism>
<evidence type="ECO:0000256" key="7">
    <source>
        <dbReference type="ARBA" id="ARBA00022801"/>
    </source>
</evidence>
<dbReference type="GO" id="GO:0035613">
    <property type="term" value="F:RNA stem-loop binding"/>
    <property type="evidence" value="ECO:0007669"/>
    <property type="project" value="TreeGrafter"/>
</dbReference>
<evidence type="ECO:0000259" key="10">
    <source>
        <dbReference type="PROSITE" id="PS50876"/>
    </source>
</evidence>
<dbReference type="InterPro" id="IPR036397">
    <property type="entry name" value="RNaseH_sf"/>
</dbReference>
<dbReference type="InterPro" id="IPR001584">
    <property type="entry name" value="Integrase_cat-core"/>
</dbReference>
<evidence type="ECO:0000256" key="9">
    <source>
        <dbReference type="PROSITE-ProRule" id="PRU00450"/>
    </source>
</evidence>
<dbReference type="GO" id="GO:0008270">
    <property type="term" value="F:zinc ion binding"/>
    <property type="evidence" value="ECO:0007669"/>
    <property type="project" value="UniProtKB-KW"/>
</dbReference>